<evidence type="ECO:0000256" key="4">
    <source>
        <dbReference type="ARBA" id="ARBA00022801"/>
    </source>
</evidence>
<dbReference type="Gene3D" id="3.40.50.300">
    <property type="entry name" value="P-loop containing nucleotide triphosphate hydrolases"/>
    <property type="match status" value="1"/>
</dbReference>
<keyword evidence="3" id="KW-0547">Nucleotide-binding</keyword>
<dbReference type="GO" id="GO:0016887">
    <property type="term" value="F:ATP hydrolysis activity"/>
    <property type="evidence" value="ECO:0007669"/>
    <property type="project" value="TreeGrafter"/>
</dbReference>
<evidence type="ECO:0000256" key="5">
    <source>
        <dbReference type="ARBA" id="ARBA00022840"/>
    </source>
</evidence>
<protein>
    <submittedName>
        <fullName evidence="11">Uncharacterized protein</fullName>
    </submittedName>
</protein>
<dbReference type="InterPro" id="IPR001650">
    <property type="entry name" value="Helicase_C-like"/>
</dbReference>
<comment type="subcellular location">
    <subcellularLocation>
        <location evidence="1">Nucleus</location>
    </subcellularLocation>
</comment>
<dbReference type="GO" id="GO:0005634">
    <property type="term" value="C:nucleus"/>
    <property type="evidence" value="ECO:0007669"/>
    <property type="project" value="UniProtKB-SubCell"/>
</dbReference>
<feature type="region of interest" description="Disordered" evidence="7">
    <location>
        <begin position="946"/>
        <end position="996"/>
    </location>
</feature>
<dbReference type="SMART" id="SM00298">
    <property type="entry name" value="CHROMO"/>
    <property type="match status" value="2"/>
</dbReference>
<evidence type="ECO:0000259" key="9">
    <source>
        <dbReference type="PROSITE" id="PS51192"/>
    </source>
</evidence>
<dbReference type="GO" id="GO:0140658">
    <property type="term" value="F:ATP-dependent chromatin remodeler activity"/>
    <property type="evidence" value="ECO:0007669"/>
    <property type="project" value="TreeGrafter"/>
</dbReference>
<dbReference type="Pfam" id="PF00176">
    <property type="entry name" value="SNF2-rel_dom"/>
    <property type="match status" value="1"/>
</dbReference>
<dbReference type="GO" id="GO:0005524">
    <property type="term" value="F:ATP binding"/>
    <property type="evidence" value="ECO:0007669"/>
    <property type="project" value="UniProtKB-KW"/>
</dbReference>
<sequence length="1929" mass="221142">MNTTEVEQGSMWFQTGSAPKNPKMFEERYLVKWDGLSYLHVSWEMEQDLITQTDNGKIYLRAFFKKAENGLLFTADERGDGDYFDPRYCLVDRILEMDHEKTAEPLITDREHPDYAQGRGRRFLIKWMELPYVESTYEWERDLKAMGVEYTTQLQDFKKRSKKPSIKEMKEREKEGEKERRHLYKIFGDATADQEKITNYQKNLCQHTFQNGGQLRDYQAEGISWLLSNYINQRSSILADEMGLGKTLQTVVYIETVKKNLRRCRPCLIVAPLSTIAHWYREFVGWTDLNTVVYYGSSENRENLRHYEFPYPQDQVGGESQYLRRCHRNLSKYERCWKVDVVITTPELCVVDDHTELASVEWEVLVVDEAHRLKNHASKLSQTLRTAFDFAHCMLLTGTPIQNNMTELWSLLHIVDAERFPQMQPFIERYGNMTDKERIDELHTAIRPYMLRRLKEDVETSVPPKEETIIEVELTAVQKQYYRALYEKNYEFLNKGGRKAINSPSLNNLAMQLRKCCNHPFLLRGIEEDIRNNQKEQQNEAQFIANSSGKLILLDKLLPKLHKSGKRVLLFSQFKIMLNVIEDYLRLRDTSYERIDGSITGAKRQAAIDRFQKTKTTNGRPPPFLMLLSTKAGGVGINLTAADTCIIFDSDWNPQNDLQAMARCHRIGQTKNVKVYRLITRKTYEFHMFHMASLKMGLDQAVLHGINDKDDKSIKLSKEDLEGLLRHGAYDMLNEAKNGDAEKASTEFINTDIDAILAGAQVLTHKDTGSQSSAARGTFSKASFKINDENAHEANKEVDVDDPDFWKKMVGDSLPAVKHSVMGKRKRNVKSYSEFGDGNEKGDDSDYENLASSDDERQDSDGEDQQNEWHPNELKRLFSNLQTFGYDEVVRGVGHHPEVKDRAQLKHRCWAVLFCVLLELANMAKLATDTRFNALKAAEALKALETKTPETKNKTTKADAKANTPEPDTSEPESAEPVPSPVASPAETPKTASTDVETEFQKVYEEHKGFLCRALADAIEHKATASPRDISLFVRKTAVEKAFFDNLWPALQVRGWENTAKEEGGLELVPNAKFRKVYKRKYSTVKQRLLVDVVLFHPELKNVVESINVVIAEWEKDKNMDKELDQRGTQLSVDTLTYAKLSSFVEEYSPTDVLSFRTRSFFKLSTKKSFFEKLKYMGKVRKLMVVAPNTQMLHAIIPSSEVPVPNCNEWSKHHDVALLKAIEKHGWIENDANYEAIKKDKLIPWNALASVKPSQFNINILRQTAHRVLQFLQNAATQSEYKNCNFNQLASQFGISPESPESGKWRFDEKLLEESTTAKTDLRSRFPDKRVLAKRMKHILAKSLSPQSDTTESKKTNRGFTQLDLQDHNNFFLRYLFLTAAQKNISERNKVLTMALKEINKLQAGFAGNAYMTQIEQHIFYVMFCKRSTTRQNRNVLRAIVGMSPLQTEGEKLFPEETQEGVLLHYLEQQQKEFRNALKKSSKCFALGDVALSKLRVETTESSSKDSNVIWLSPCEVSLLHCLCSDGLPLLNETNLKFKDNPVVDLVDEGEDRNSMFLFNWDTLIQRYLIRLEEDLQKVRMELKFTRCGDVIDVNHLKAKENVIFFENMYTGLKNVANNAGHQLSFAQNIISMLESIKKNMGPIESYSKSGGVKKMNKSELNLGSKILHFFAKDITKWAQGLSVEHVFPKQSDRLKTRPLDASGCRHVFIQIAQQTRLRHLVVNNSELYFKEMLGKAIKNSRNNEDKWPQQPNWWSVYKPGEKNIPIEDDYDLVIGICKHGYGNFSKILSDPEIGLSKKEQGCPDENKLTPISVQIRINQLTRELSATSDTTDMMRIMKKKALNRSSLPLEGLSNSYVGVPTSPRDKKSHGIQSTLGFFFGAKSVGKTPNKNEEIVTINDDSSEESSCPTKRNVVESWTQAQKKVKTAA</sequence>
<dbReference type="GO" id="GO:0003682">
    <property type="term" value="F:chromatin binding"/>
    <property type="evidence" value="ECO:0007669"/>
    <property type="project" value="TreeGrafter"/>
</dbReference>
<dbReference type="SUPFAM" id="SSF54160">
    <property type="entry name" value="Chromo domain-like"/>
    <property type="match status" value="2"/>
</dbReference>
<evidence type="ECO:0000259" key="8">
    <source>
        <dbReference type="PROSITE" id="PS50013"/>
    </source>
</evidence>
<dbReference type="InterPro" id="IPR014001">
    <property type="entry name" value="Helicase_ATP-bd"/>
</dbReference>
<name>A0A7S1BXF2_9STRA</name>
<feature type="region of interest" description="Disordered" evidence="7">
    <location>
        <begin position="831"/>
        <end position="871"/>
    </location>
</feature>
<organism evidence="11">
    <name type="scientific">Corethron hystrix</name>
    <dbReference type="NCBI Taxonomy" id="216773"/>
    <lineage>
        <taxon>Eukaryota</taxon>
        <taxon>Sar</taxon>
        <taxon>Stramenopiles</taxon>
        <taxon>Ochrophyta</taxon>
        <taxon>Bacillariophyta</taxon>
        <taxon>Coscinodiscophyceae</taxon>
        <taxon>Corethrophycidae</taxon>
        <taxon>Corethrales</taxon>
        <taxon>Corethraceae</taxon>
        <taxon>Corethron</taxon>
    </lineage>
</organism>
<dbReference type="EMBL" id="HBFR01035922">
    <property type="protein sequence ID" value="CAD8898999.1"/>
    <property type="molecule type" value="Transcribed_RNA"/>
</dbReference>
<evidence type="ECO:0000256" key="7">
    <source>
        <dbReference type="SAM" id="MobiDB-lite"/>
    </source>
</evidence>
<dbReference type="InterPro" id="IPR016197">
    <property type="entry name" value="Chromo-like_dom_sf"/>
</dbReference>
<dbReference type="InterPro" id="IPR049730">
    <property type="entry name" value="SNF2/RAD54-like_C"/>
</dbReference>
<evidence type="ECO:0000259" key="10">
    <source>
        <dbReference type="PROSITE" id="PS51194"/>
    </source>
</evidence>
<accession>A0A7S1BXF2</accession>
<proteinExistence type="predicted"/>
<evidence type="ECO:0000313" key="11">
    <source>
        <dbReference type="EMBL" id="CAD8898999.1"/>
    </source>
</evidence>
<dbReference type="InterPro" id="IPR027417">
    <property type="entry name" value="P-loop_NTPase"/>
</dbReference>
<dbReference type="GO" id="GO:0000785">
    <property type="term" value="C:chromatin"/>
    <property type="evidence" value="ECO:0007669"/>
    <property type="project" value="TreeGrafter"/>
</dbReference>
<gene>
    <name evidence="11" type="ORF">CHYS00102_LOCUS26215</name>
</gene>
<dbReference type="Gene3D" id="3.40.50.10810">
    <property type="entry name" value="Tandem AAA-ATPase domain"/>
    <property type="match status" value="1"/>
</dbReference>
<feature type="domain" description="Helicase ATP-binding" evidence="9">
    <location>
        <begin position="227"/>
        <end position="418"/>
    </location>
</feature>
<dbReference type="PROSITE" id="PS50013">
    <property type="entry name" value="CHROMO_2"/>
    <property type="match status" value="1"/>
</dbReference>
<dbReference type="Gene3D" id="1.10.10.60">
    <property type="entry name" value="Homeodomain-like"/>
    <property type="match status" value="1"/>
</dbReference>
<dbReference type="PANTHER" id="PTHR45623:SF11">
    <property type="entry name" value="KISMET, ISOFORM C"/>
    <property type="match status" value="1"/>
</dbReference>
<feature type="compositionally biased region" description="Polar residues" evidence="7">
    <location>
        <begin position="1905"/>
        <end position="1922"/>
    </location>
</feature>
<keyword evidence="6" id="KW-0539">Nucleus</keyword>
<dbReference type="PROSITE" id="PS51192">
    <property type="entry name" value="HELICASE_ATP_BIND_1"/>
    <property type="match status" value="1"/>
</dbReference>
<dbReference type="Pfam" id="PF00271">
    <property type="entry name" value="Helicase_C"/>
    <property type="match status" value="1"/>
</dbReference>
<keyword evidence="5" id="KW-0067">ATP-binding</keyword>
<keyword evidence="2" id="KW-0677">Repeat</keyword>
<reference evidence="11" key="1">
    <citation type="submission" date="2021-01" db="EMBL/GenBank/DDBJ databases">
        <authorList>
            <person name="Corre E."/>
            <person name="Pelletier E."/>
            <person name="Niang G."/>
            <person name="Scheremetjew M."/>
            <person name="Finn R."/>
            <person name="Kale V."/>
            <person name="Holt S."/>
            <person name="Cochrane G."/>
            <person name="Meng A."/>
            <person name="Brown T."/>
            <person name="Cohen L."/>
        </authorList>
    </citation>
    <scope>NUCLEOTIDE SEQUENCE</scope>
    <source>
        <strain evidence="11">308</strain>
    </source>
</reference>
<feature type="domain" description="Helicase C-terminal" evidence="10">
    <location>
        <begin position="553"/>
        <end position="714"/>
    </location>
</feature>
<dbReference type="CDD" id="cd18793">
    <property type="entry name" value="SF2_C_SNF"/>
    <property type="match status" value="1"/>
</dbReference>
<dbReference type="InterPro" id="IPR038718">
    <property type="entry name" value="SNF2-like_sf"/>
</dbReference>
<dbReference type="SUPFAM" id="SSF52540">
    <property type="entry name" value="P-loop containing nucleoside triphosphate hydrolases"/>
    <property type="match status" value="2"/>
</dbReference>
<dbReference type="PANTHER" id="PTHR45623">
    <property type="entry name" value="CHROMODOMAIN-HELICASE-DNA-BINDING PROTEIN 3-RELATED-RELATED"/>
    <property type="match status" value="1"/>
</dbReference>
<keyword evidence="4" id="KW-0378">Hydrolase</keyword>
<dbReference type="PROSITE" id="PS51194">
    <property type="entry name" value="HELICASE_CTER"/>
    <property type="match status" value="1"/>
</dbReference>
<dbReference type="Gene3D" id="2.40.50.40">
    <property type="match status" value="2"/>
</dbReference>
<evidence type="ECO:0000256" key="2">
    <source>
        <dbReference type="ARBA" id="ARBA00022737"/>
    </source>
</evidence>
<dbReference type="GO" id="GO:0003677">
    <property type="term" value="F:DNA binding"/>
    <property type="evidence" value="ECO:0007669"/>
    <property type="project" value="TreeGrafter"/>
</dbReference>
<feature type="domain" description="Chromo" evidence="8">
    <location>
        <begin position="4"/>
        <end position="66"/>
    </location>
</feature>
<feature type="region of interest" description="Disordered" evidence="7">
    <location>
        <begin position="1899"/>
        <end position="1929"/>
    </location>
</feature>
<dbReference type="SMART" id="SM00490">
    <property type="entry name" value="HELICc"/>
    <property type="match status" value="1"/>
</dbReference>
<evidence type="ECO:0000256" key="1">
    <source>
        <dbReference type="ARBA" id="ARBA00004123"/>
    </source>
</evidence>
<feature type="compositionally biased region" description="Low complexity" evidence="7">
    <location>
        <begin position="975"/>
        <end position="989"/>
    </location>
</feature>
<evidence type="ECO:0000256" key="6">
    <source>
        <dbReference type="ARBA" id="ARBA00023242"/>
    </source>
</evidence>
<dbReference type="InterPro" id="IPR000953">
    <property type="entry name" value="Chromo/chromo_shadow_dom"/>
</dbReference>
<evidence type="ECO:0000256" key="3">
    <source>
        <dbReference type="ARBA" id="ARBA00022741"/>
    </source>
</evidence>
<dbReference type="SMART" id="SM00487">
    <property type="entry name" value="DEXDc"/>
    <property type="match status" value="1"/>
</dbReference>
<feature type="compositionally biased region" description="Acidic residues" evidence="7">
    <location>
        <begin position="856"/>
        <end position="866"/>
    </location>
</feature>
<feature type="compositionally biased region" description="Basic and acidic residues" evidence="7">
    <location>
        <begin position="946"/>
        <end position="960"/>
    </location>
</feature>
<dbReference type="InterPro" id="IPR000330">
    <property type="entry name" value="SNF2_N"/>
</dbReference>
<dbReference type="GO" id="GO:0042393">
    <property type="term" value="F:histone binding"/>
    <property type="evidence" value="ECO:0007669"/>
    <property type="project" value="TreeGrafter"/>
</dbReference>